<gene>
    <name evidence="2" type="ORF">A3H75_00380</name>
</gene>
<proteinExistence type="predicted"/>
<evidence type="ECO:0000313" key="3">
    <source>
        <dbReference type="Proteomes" id="UP000176678"/>
    </source>
</evidence>
<dbReference type="PANTHER" id="PTHR37953:SF1">
    <property type="entry name" value="UPF0127 PROTEIN MJ1496"/>
    <property type="match status" value="1"/>
</dbReference>
<dbReference type="Pfam" id="PF02643">
    <property type="entry name" value="DUF192"/>
    <property type="match status" value="1"/>
</dbReference>
<keyword evidence="1" id="KW-0812">Transmembrane</keyword>
<comment type="caution">
    <text evidence="2">The sequence shown here is derived from an EMBL/GenBank/DDBJ whole genome shotgun (WGS) entry which is preliminary data.</text>
</comment>
<organism evidence="2 3">
    <name type="scientific">Candidatus Uhrbacteria bacterium RIFCSPLOWO2_02_FULL_51_9</name>
    <dbReference type="NCBI Taxonomy" id="1802410"/>
    <lineage>
        <taxon>Bacteria</taxon>
        <taxon>Candidatus Uhriibacteriota</taxon>
    </lineage>
</organism>
<feature type="transmembrane region" description="Helical" evidence="1">
    <location>
        <begin position="17"/>
        <end position="37"/>
    </location>
</feature>
<evidence type="ECO:0000256" key="1">
    <source>
        <dbReference type="SAM" id="Phobius"/>
    </source>
</evidence>
<dbReference type="EMBL" id="MGES01000028">
    <property type="protein sequence ID" value="OGL88752.1"/>
    <property type="molecule type" value="Genomic_DNA"/>
</dbReference>
<accession>A0A1F7VDX2</accession>
<reference evidence="2 3" key="1">
    <citation type="journal article" date="2016" name="Nat. Commun.">
        <title>Thousands of microbial genomes shed light on interconnected biogeochemical processes in an aquifer system.</title>
        <authorList>
            <person name="Anantharaman K."/>
            <person name="Brown C.T."/>
            <person name="Hug L.A."/>
            <person name="Sharon I."/>
            <person name="Castelle C.J."/>
            <person name="Probst A.J."/>
            <person name="Thomas B.C."/>
            <person name="Singh A."/>
            <person name="Wilkins M.J."/>
            <person name="Karaoz U."/>
            <person name="Brodie E.L."/>
            <person name="Williams K.H."/>
            <person name="Hubbard S.S."/>
            <person name="Banfield J.F."/>
        </authorList>
    </citation>
    <scope>NUCLEOTIDE SEQUENCE [LARGE SCALE GENOMIC DNA]</scope>
</reference>
<dbReference type="PANTHER" id="PTHR37953">
    <property type="entry name" value="UPF0127 PROTEIN MJ1496"/>
    <property type="match status" value="1"/>
</dbReference>
<name>A0A1F7VDX2_9BACT</name>
<dbReference type="STRING" id="1802410.A3H75_00380"/>
<dbReference type="InterPro" id="IPR003795">
    <property type="entry name" value="DUF192"/>
</dbReference>
<dbReference type="Gene3D" id="2.60.120.1140">
    <property type="entry name" value="Protein of unknown function DUF192"/>
    <property type="match status" value="1"/>
</dbReference>
<protein>
    <recommendedName>
        <fullName evidence="4">DUF192 domain-containing protein</fullName>
    </recommendedName>
</protein>
<evidence type="ECO:0008006" key="4">
    <source>
        <dbReference type="Google" id="ProtNLM"/>
    </source>
</evidence>
<keyword evidence="1" id="KW-1133">Transmembrane helix</keyword>
<keyword evidence="1" id="KW-0472">Membrane</keyword>
<dbReference type="InterPro" id="IPR038695">
    <property type="entry name" value="Saro_0823-like_sf"/>
</dbReference>
<sequence length="160" mass="17910">MDQEIVVKQPPFSSKRATVGVAILLCIAVVAGVLWLLQQRTIIRPFMIGDDLVRLEITQSVGQRERGLSGRTSIGEADGLLFKFPEAGRHGIWMKEMQFDIDIMWVSEGKIVDIAPRVPYLQTTQELPVYYPRAAANWVIEFPAGTVEQKGWKIGDTVTP</sequence>
<dbReference type="AlphaFoldDB" id="A0A1F7VDX2"/>
<dbReference type="Proteomes" id="UP000176678">
    <property type="component" value="Unassembled WGS sequence"/>
</dbReference>
<evidence type="ECO:0000313" key="2">
    <source>
        <dbReference type="EMBL" id="OGL88752.1"/>
    </source>
</evidence>